<dbReference type="PROSITE" id="PS00609">
    <property type="entry name" value="GLYCOSYL_HYDROL_F32"/>
    <property type="match status" value="1"/>
</dbReference>
<keyword evidence="5 8" id="KW-0378">Hydrolase</keyword>
<evidence type="ECO:0000313" key="13">
    <source>
        <dbReference type="Proteomes" id="UP001144204"/>
    </source>
</evidence>
<dbReference type="PANTHER" id="PTHR43101:SF1">
    <property type="entry name" value="BETA-FRUCTOSIDASE"/>
    <property type="match status" value="1"/>
</dbReference>
<evidence type="ECO:0000256" key="6">
    <source>
        <dbReference type="ARBA" id="ARBA00023295"/>
    </source>
</evidence>
<comment type="similarity">
    <text evidence="2 8">Belongs to the glycosyl hydrolase 32 family.</text>
</comment>
<keyword evidence="6 8" id="KW-0326">Glycosidase</keyword>
<dbReference type="GO" id="GO:0004564">
    <property type="term" value="F:beta-fructofuranosidase activity"/>
    <property type="evidence" value="ECO:0007669"/>
    <property type="project" value="UniProtKB-EC"/>
</dbReference>
<dbReference type="Pfam" id="PF08244">
    <property type="entry name" value="Glyco_hydro_32C"/>
    <property type="match status" value="1"/>
</dbReference>
<dbReference type="InterPro" id="IPR013148">
    <property type="entry name" value="Glyco_hydro_32_N"/>
</dbReference>
<evidence type="ECO:0000256" key="4">
    <source>
        <dbReference type="ARBA" id="ARBA00019623"/>
    </source>
</evidence>
<dbReference type="EMBL" id="BRPL01000002">
    <property type="protein sequence ID" value="GLB46031.1"/>
    <property type="molecule type" value="Genomic_DNA"/>
</dbReference>
<keyword evidence="9" id="KW-0119">Carbohydrate metabolism</keyword>
<dbReference type="EC" id="3.2.1.26" evidence="3 8"/>
<evidence type="ECO:0000256" key="5">
    <source>
        <dbReference type="ARBA" id="ARBA00022801"/>
    </source>
</evidence>
<comment type="function">
    <text evidence="9">Enables the bacterium to metabolize sucrose as a sole carbon source.</text>
</comment>
<dbReference type="Gene3D" id="2.60.120.560">
    <property type="entry name" value="Exo-inulinase, domain 1"/>
    <property type="match status" value="1"/>
</dbReference>
<dbReference type="GO" id="GO:0005975">
    <property type="term" value="P:carbohydrate metabolic process"/>
    <property type="evidence" value="ECO:0007669"/>
    <property type="project" value="InterPro"/>
</dbReference>
<comment type="pathway">
    <text evidence="1 9">Glycan biosynthesis; sucrose metabolism.</text>
</comment>
<comment type="catalytic activity">
    <reaction evidence="8">
        <text>Hydrolysis of terminal non-reducing beta-D-fructofuranoside residues in beta-D-fructofuranosides.</text>
        <dbReference type="EC" id="3.2.1.26"/>
    </reaction>
</comment>
<evidence type="ECO:0000256" key="1">
    <source>
        <dbReference type="ARBA" id="ARBA00004914"/>
    </source>
</evidence>
<evidence type="ECO:0000313" key="12">
    <source>
        <dbReference type="EMBL" id="GLB46031.1"/>
    </source>
</evidence>
<evidence type="ECO:0000256" key="3">
    <source>
        <dbReference type="ARBA" id="ARBA00012758"/>
    </source>
</evidence>
<dbReference type="NCBIfam" id="TIGR01322">
    <property type="entry name" value="scrB_fam"/>
    <property type="match status" value="1"/>
</dbReference>
<dbReference type="SUPFAM" id="SSF75005">
    <property type="entry name" value="Arabinanase/levansucrase/invertase"/>
    <property type="match status" value="1"/>
</dbReference>
<proteinExistence type="inferred from homology"/>
<evidence type="ECO:0000256" key="2">
    <source>
        <dbReference type="ARBA" id="ARBA00009902"/>
    </source>
</evidence>
<evidence type="ECO:0000259" key="10">
    <source>
        <dbReference type="Pfam" id="PF00251"/>
    </source>
</evidence>
<dbReference type="InterPro" id="IPR018053">
    <property type="entry name" value="Glyco_hydro_32_AS"/>
</dbReference>
<dbReference type="Proteomes" id="UP001144204">
    <property type="component" value="Unassembled WGS sequence"/>
</dbReference>
<evidence type="ECO:0000259" key="11">
    <source>
        <dbReference type="Pfam" id="PF08244"/>
    </source>
</evidence>
<keyword evidence="9" id="KW-0963">Cytoplasm</keyword>
<evidence type="ECO:0000256" key="9">
    <source>
        <dbReference type="RuleBase" id="RU365015"/>
    </source>
</evidence>
<dbReference type="SMART" id="SM00640">
    <property type="entry name" value="Glyco_32"/>
    <property type="match status" value="1"/>
</dbReference>
<feature type="domain" description="Glycosyl hydrolase family 32 N-terminal" evidence="10">
    <location>
        <begin position="40"/>
        <end position="342"/>
    </location>
</feature>
<dbReference type="InterPro" id="IPR013320">
    <property type="entry name" value="ConA-like_dom_sf"/>
</dbReference>
<organism evidence="12 13">
    <name type="scientific">Philodulcilactobacillus myokoensis</name>
    <dbReference type="NCBI Taxonomy" id="2929573"/>
    <lineage>
        <taxon>Bacteria</taxon>
        <taxon>Bacillati</taxon>
        <taxon>Bacillota</taxon>
        <taxon>Bacilli</taxon>
        <taxon>Lactobacillales</taxon>
        <taxon>Lactobacillaceae</taxon>
        <taxon>Philodulcilactobacillus</taxon>
    </lineage>
</organism>
<dbReference type="AlphaFoldDB" id="A0A9W6AYZ4"/>
<feature type="domain" description="Glycosyl hydrolase family 32 C-terminal" evidence="11">
    <location>
        <begin position="355"/>
        <end position="452"/>
    </location>
</feature>
<dbReference type="SUPFAM" id="SSF49899">
    <property type="entry name" value="Concanavalin A-like lectins/glucanases"/>
    <property type="match status" value="1"/>
</dbReference>
<reference evidence="12" key="1">
    <citation type="submission" date="2022-07" db="EMBL/GenBank/DDBJ databases">
        <authorList>
            <person name="Kouya T."/>
            <person name="Ishiyama Y."/>
        </authorList>
    </citation>
    <scope>NUCLEOTIDE SEQUENCE</scope>
    <source>
        <strain evidence="12">WR16-4</strain>
    </source>
</reference>
<dbReference type="InterPro" id="IPR006232">
    <property type="entry name" value="Suc6P_hydrolase"/>
</dbReference>
<dbReference type="RefSeq" id="WP_286135492.1">
    <property type="nucleotide sequence ID" value="NZ_BRPL01000002.1"/>
</dbReference>
<dbReference type="PANTHER" id="PTHR43101">
    <property type="entry name" value="BETA-FRUCTOSIDASE"/>
    <property type="match status" value="1"/>
</dbReference>
<comment type="subcellular location">
    <subcellularLocation>
        <location evidence="9">Cytoplasm</location>
    </subcellularLocation>
</comment>
<gene>
    <name evidence="12" type="primary">scrB</name>
    <name evidence="12" type="ORF">WR164_00100</name>
</gene>
<dbReference type="CDD" id="cd18623">
    <property type="entry name" value="GH32_ScrB-like"/>
    <property type="match status" value="1"/>
</dbReference>
<reference evidence="12" key="2">
    <citation type="journal article" date="2023" name="PLoS ONE">
        <title>Philodulcilactobacillus myokoensis gen. nov., sp. nov., a fructophilic, acidophilic, and agar-phobic lactic acid bacterium isolated from fermented vegetable extracts.</title>
        <authorList>
            <person name="Kouya T."/>
            <person name="Ishiyama Y."/>
            <person name="Ohashi S."/>
            <person name="Kumakubo R."/>
            <person name="Yamazaki T."/>
            <person name="Otaki T."/>
        </authorList>
    </citation>
    <scope>NUCLEOTIDE SEQUENCE</scope>
    <source>
        <strain evidence="12">WR16-4</strain>
    </source>
</reference>
<dbReference type="InterPro" id="IPR051214">
    <property type="entry name" value="GH32_Enzymes"/>
</dbReference>
<dbReference type="InterPro" id="IPR023296">
    <property type="entry name" value="Glyco_hydro_beta-prop_sf"/>
</dbReference>
<sequence>MDKQYWTAERLNLPYDQWSKASVDQLKTKVRDSKWRLGYHIQPESGLLNDPNGFSYYNHQWHLFYQSFPFGPVHGLKSWAHLVSPDLIHWQDVHQPMIPDSSNDRNGCYSGSALPINDQLFLMYTGNIWDNGVRKAKQNGAFVNQDNQITKLAHPLIDQPSEGITGNFRDPQIIKHANYYYAIIGAQTDNRRGEILVYRSKYLDHGWYYYRKLDIGTNDLGYMVECPNLVFIDGRPVIIFCPQGMSHKHLKYANKYPNTYIVGKDFNWDKMKFINPSKIQQLDNGFESYATQAINAPDGRVLEVSWIGMPDLEEPDAEDGWTNALSLVRELSLDGEQLTQKPAAENKGLSDHELKSINGMEVPKQCLLDFAPTENKGSQFAITSGESHLLIDVDDDNNRLTLHRLNKNGNEEQRIINMDTAKVSDCQIYLDNSLFEIYINGGEKLMSGRVFFSHSVINATWIDCQAVELTQLKKLN</sequence>
<dbReference type="InterPro" id="IPR001362">
    <property type="entry name" value="Glyco_hydro_32"/>
</dbReference>
<accession>A0A9W6AYZ4</accession>
<comment type="caution">
    <text evidence="12">The sequence shown here is derived from an EMBL/GenBank/DDBJ whole genome shotgun (WGS) entry which is preliminary data.</text>
</comment>
<keyword evidence="13" id="KW-1185">Reference proteome</keyword>
<name>A0A9W6AYZ4_9LACO</name>
<protein>
    <recommendedName>
        <fullName evidence="4 8">Sucrose-6-phosphate hydrolase</fullName>
        <ecNumber evidence="3 8">3.2.1.26</ecNumber>
    </recommendedName>
    <alternativeName>
        <fullName evidence="7 9">Invertase</fullName>
    </alternativeName>
</protein>
<evidence type="ECO:0000256" key="7">
    <source>
        <dbReference type="ARBA" id="ARBA00033367"/>
    </source>
</evidence>
<dbReference type="Pfam" id="PF00251">
    <property type="entry name" value="Glyco_hydro_32N"/>
    <property type="match status" value="1"/>
</dbReference>
<dbReference type="Gene3D" id="2.115.10.20">
    <property type="entry name" value="Glycosyl hydrolase domain, family 43"/>
    <property type="match status" value="1"/>
</dbReference>
<evidence type="ECO:0000256" key="8">
    <source>
        <dbReference type="RuleBase" id="RU362110"/>
    </source>
</evidence>
<dbReference type="InterPro" id="IPR013189">
    <property type="entry name" value="Glyco_hydro_32_C"/>
</dbReference>
<dbReference type="GO" id="GO:0005737">
    <property type="term" value="C:cytoplasm"/>
    <property type="evidence" value="ECO:0007669"/>
    <property type="project" value="UniProtKB-SubCell"/>
</dbReference>